<feature type="region of interest" description="Disordered" evidence="1">
    <location>
        <begin position="1"/>
        <end position="22"/>
    </location>
</feature>
<dbReference type="InterPro" id="IPR036869">
    <property type="entry name" value="J_dom_sf"/>
</dbReference>
<feature type="compositionally biased region" description="Low complexity" evidence="1">
    <location>
        <begin position="1"/>
        <end position="14"/>
    </location>
</feature>
<keyword evidence="2" id="KW-0472">Membrane</keyword>
<dbReference type="GO" id="GO:0009535">
    <property type="term" value="C:chloroplast thylakoid membrane"/>
    <property type="evidence" value="ECO:0007669"/>
    <property type="project" value="InterPro"/>
</dbReference>
<protein>
    <submittedName>
        <fullName evidence="3">Chaperone DnaJ-domain superfamily protein</fullName>
    </submittedName>
</protein>
<dbReference type="EMBL" id="KM593450">
    <property type="protein sequence ID" value="AKG63623.1"/>
    <property type="molecule type" value="mRNA"/>
</dbReference>
<dbReference type="GO" id="GO:0010598">
    <property type="term" value="C:NAD(P)H dehydrogenase complex (plastoquinone)"/>
    <property type="evidence" value="ECO:0007669"/>
    <property type="project" value="InterPro"/>
</dbReference>
<dbReference type="AlphaFoldDB" id="A0A0F7H097"/>
<organism evidence="3">
    <name type="scientific">Geranium maderense</name>
    <dbReference type="NCBI Taxonomy" id="28964"/>
    <lineage>
        <taxon>Eukaryota</taxon>
        <taxon>Viridiplantae</taxon>
        <taxon>Streptophyta</taxon>
        <taxon>Embryophyta</taxon>
        <taxon>Tracheophyta</taxon>
        <taxon>Spermatophyta</taxon>
        <taxon>Magnoliopsida</taxon>
        <taxon>eudicotyledons</taxon>
        <taxon>Gunneridae</taxon>
        <taxon>Pentapetalae</taxon>
        <taxon>rosids</taxon>
        <taxon>malvids</taxon>
        <taxon>Geraniales</taxon>
        <taxon>Geraniaceae</taxon>
        <taxon>Geranium</taxon>
    </lineage>
</organism>
<evidence type="ECO:0000256" key="2">
    <source>
        <dbReference type="SAM" id="Phobius"/>
    </source>
</evidence>
<accession>A0A0F7H097</accession>
<keyword evidence="2" id="KW-0812">Transmembrane</keyword>
<dbReference type="PANTHER" id="PTHR47726">
    <property type="entry name" value="NAD(P)H-QUINONE OXIDOREDUCTASE SUBUNIT U, CHLOROPLASTIC"/>
    <property type="match status" value="1"/>
</dbReference>
<dbReference type="Gene3D" id="1.10.287.110">
    <property type="entry name" value="DnaJ domain"/>
    <property type="match status" value="1"/>
</dbReference>
<name>A0A0F7H097_9ROSI</name>
<evidence type="ECO:0000313" key="3">
    <source>
        <dbReference type="EMBL" id="AKG63623.1"/>
    </source>
</evidence>
<dbReference type="InterPro" id="IPR044199">
    <property type="entry name" value="NdhU_chloroplastic"/>
</dbReference>
<gene>
    <name evidence="3" type="primary">PnsB1</name>
</gene>
<keyword evidence="2" id="KW-1133">Transmembrane helix</keyword>
<reference evidence="3" key="1">
    <citation type="journal article" date="2015" name="BMC Plant Biol.">
        <title>NDH expression marks major transitions in plant evolution and reveals coordinate intracellular gene loss.</title>
        <authorList>
            <person name="Ruhlman T.A."/>
            <person name="Chang W.J."/>
            <person name="Chen J.J."/>
            <person name="Huang Y.T."/>
            <person name="Chan M.T."/>
            <person name="Zhang J."/>
            <person name="Liao D.C."/>
            <person name="Blazier J.C."/>
            <person name="Jin X."/>
            <person name="Shih M.C."/>
            <person name="Jansen R.K."/>
            <person name="Lin C.S."/>
        </authorList>
    </citation>
    <scope>NUCLEOTIDE SEQUENCE</scope>
</reference>
<sequence>MAVSTSAAATISITPRPPPPKPNTYTFSTSFTLCKPSRTFISIARNSGDVPAETATAGESGIEVPEAEQTLISGLNVERAMRGLPITDKDYYGLLGLNMSVRSKEVIAGAYRTKVEDVLSQGLEEEEVSKKLELLKEAYRVISSAQERRLYDWSLKRNENPEIYTWPFEVDDTITSQGDPPPQEPEDFGPTRMVGYGFLAWVIFSFIMSIVLNTLN</sequence>
<evidence type="ECO:0000256" key="1">
    <source>
        <dbReference type="SAM" id="MobiDB-lite"/>
    </source>
</evidence>
<proteinExistence type="evidence at transcript level"/>
<feature type="transmembrane region" description="Helical" evidence="2">
    <location>
        <begin position="193"/>
        <end position="215"/>
    </location>
</feature>
<dbReference type="PANTHER" id="PTHR47726:SF1">
    <property type="entry name" value="NAD(P)H-QUINONE OXIDOREDUCTASE SUBUNIT U, CHLOROPLASTIC"/>
    <property type="match status" value="1"/>
</dbReference>
<dbReference type="SUPFAM" id="SSF46565">
    <property type="entry name" value="Chaperone J-domain"/>
    <property type="match status" value="1"/>
</dbReference>